<feature type="transmembrane region" description="Helical" evidence="1">
    <location>
        <begin position="39"/>
        <end position="57"/>
    </location>
</feature>
<keyword evidence="1" id="KW-0472">Membrane</keyword>
<evidence type="ECO:0000256" key="2">
    <source>
        <dbReference type="SAM" id="SignalP"/>
    </source>
</evidence>
<keyword evidence="2" id="KW-0732">Signal</keyword>
<dbReference type="EMBL" id="LIRB01000110">
    <property type="protein sequence ID" value="KWX79551.1"/>
    <property type="molecule type" value="Genomic_DNA"/>
</dbReference>
<gene>
    <name evidence="3" type="ORF">AMQ84_06450</name>
</gene>
<dbReference type="OrthoDB" id="9801171at2"/>
<protein>
    <recommendedName>
        <fullName evidence="5">Phage holin</fullName>
    </recommendedName>
</protein>
<organism evidence="3 4">
    <name type="scientific">Paenibacillus riograndensis</name>
    <dbReference type="NCBI Taxonomy" id="483937"/>
    <lineage>
        <taxon>Bacteria</taxon>
        <taxon>Bacillati</taxon>
        <taxon>Bacillota</taxon>
        <taxon>Bacilli</taxon>
        <taxon>Bacillales</taxon>
        <taxon>Paenibacillaceae</taxon>
        <taxon>Paenibacillus</taxon>
        <taxon>Paenibacillus sonchi group</taxon>
    </lineage>
</organism>
<evidence type="ECO:0000256" key="1">
    <source>
        <dbReference type="SAM" id="Phobius"/>
    </source>
</evidence>
<evidence type="ECO:0000313" key="4">
    <source>
        <dbReference type="Proteomes" id="UP000070475"/>
    </source>
</evidence>
<keyword evidence="1" id="KW-0812">Transmembrane</keyword>
<proteinExistence type="predicted"/>
<comment type="caution">
    <text evidence="3">The sequence shown here is derived from an EMBL/GenBank/DDBJ whole genome shotgun (WGS) entry which is preliminary data.</text>
</comment>
<reference evidence="3 4" key="1">
    <citation type="submission" date="2015-08" db="EMBL/GenBank/DDBJ databases">
        <title>Genomes of Paenibacillus riograndensis.</title>
        <authorList>
            <person name="Sant'Anna F.H."/>
            <person name="Souza R."/>
            <person name="Ambrosini A."/>
            <person name="Bach E."/>
            <person name="Fernandes G."/>
            <person name="Balsanelli E."/>
            <person name="Baura V.A."/>
            <person name="Pedrosa F.O."/>
            <person name="Souza E.M."/>
            <person name="Passaglia L."/>
        </authorList>
    </citation>
    <scope>NUCLEOTIDE SEQUENCE [LARGE SCALE GENOMIC DNA]</scope>
    <source>
        <strain evidence="3 4">CAS34</strain>
    </source>
</reference>
<feature type="signal peptide" evidence="2">
    <location>
        <begin position="1"/>
        <end position="33"/>
    </location>
</feature>
<sequence length="69" mass="7238">MNKKVDWKAKLASRKFWALVAALATSIFGAVGASDDTAVKVTGIITAVGACAVYMLAETYTDGKKINGE</sequence>
<dbReference type="RefSeq" id="WP_060859765.1">
    <property type="nucleotide sequence ID" value="NZ_LIRB01000110.1"/>
</dbReference>
<keyword evidence="1" id="KW-1133">Transmembrane helix</keyword>
<name>A0A132U7J4_9BACL</name>
<dbReference type="AlphaFoldDB" id="A0A132U7J4"/>
<feature type="chain" id="PRO_5007454475" description="Phage holin" evidence="2">
    <location>
        <begin position="34"/>
        <end position="69"/>
    </location>
</feature>
<accession>A0A132U7J4</accession>
<dbReference type="Proteomes" id="UP000070475">
    <property type="component" value="Unassembled WGS sequence"/>
</dbReference>
<dbReference type="PATRIC" id="fig|483937.3.peg.4486"/>
<evidence type="ECO:0008006" key="5">
    <source>
        <dbReference type="Google" id="ProtNLM"/>
    </source>
</evidence>
<evidence type="ECO:0000313" key="3">
    <source>
        <dbReference type="EMBL" id="KWX79551.1"/>
    </source>
</evidence>
<keyword evidence="4" id="KW-1185">Reference proteome</keyword>